<name>A0A0F8WUQ0_9ZZZZ</name>
<reference evidence="1" key="1">
    <citation type="journal article" date="2015" name="Nature">
        <title>Complex archaea that bridge the gap between prokaryotes and eukaryotes.</title>
        <authorList>
            <person name="Spang A."/>
            <person name="Saw J.H."/>
            <person name="Jorgensen S.L."/>
            <person name="Zaremba-Niedzwiedzka K."/>
            <person name="Martijn J."/>
            <person name="Lind A.E."/>
            <person name="van Eijk R."/>
            <person name="Schleper C."/>
            <person name="Guy L."/>
            <person name="Ettema T.J."/>
        </authorList>
    </citation>
    <scope>NUCLEOTIDE SEQUENCE</scope>
</reference>
<organism evidence="1">
    <name type="scientific">marine sediment metagenome</name>
    <dbReference type="NCBI Taxonomy" id="412755"/>
    <lineage>
        <taxon>unclassified sequences</taxon>
        <taxon>metagenomes</taxon>
        <taxon>ecological metagenomes</taxon>
    </lineage>
</organism>
<dbReference type="AlphaFoldDB" id="A0A0F8WUQ0"/>
<comment type="caution">
    <text evidence="1">The sequence shown here is derived from an EMBL/GenBank/DDBJ whole genome shotgun (WGS) entry which is preliminary data.</text>
</comment>
<proteinExistence type="predicted"/>
<sequence length="38" mass="4225">MGRKAKLVIDGKKLCFKCGRVLPVGDSEAVLTRMVEYL</sequence>
<dbReference type="EMBL" id="LAZR01067174">
    <property type="protein sequence ID" value="KKK52140.1"/>
    <property type="molecule type" value="Genomic_DNA"/>
</dbReference>
<gene>
    <name evidence="1" type="ORF">LCGC14_3107930</name>
</gene>
<accession>A0A0F8WUQ0</accession>
<evidence type="ECO:0000313" key="1">
    <source>
        <dbReference type="EMBL" id="KKK52140.1"/>
    </source>
</evidence>
<feature type="non-terminal residue" evidence="1">
    <location>
        <position position="38"/>
    </location>
</feature>
<protein>
    <submittedName>
        <fullName evidence="1">Uncharacterized protein</fullName>
    </submittedName>
</protein>